<sequence length="48" mass="5525">MLPEKCSVVRHVGLVVADFICWVYEFQGQLSEFYPYAFSGLQRANRIG</sequence>
<evidence type="ECO:0000313" key="1">
    <source>
        <dbReference type="EMBL" id="SMX36615.1"/>
    </source>
</evidence>
<name>A0A238K159_9RHOB</name>
<dbReference type="AlphaFoldDB" id="A0A238K159"/>
<reference evidence="1 2" key="1">
    <citation type="submission" date="2017-05" db="EMBL/GenBank/DDBJ databases">
        <authorList>
            <person name="Song R."/>
            <person name="Chenine A.L."/>
            <person name="Ruprecht R.M."/>
        </authorList>
    </citation>
    <scope>NUCLEOTIDE SEQUENCE [LARGE SCALE GENOMIC DNA]</scope>
    <source>
        <strain evidence="1 2">CECT 8663</strain>
    </source>
</reference>
<gene>
    <name evidence="1" type="ORF">PEV8663_00867</name>
</gene>
<evidence type="ECO:0000313" key="2">
    <source>
        <dbReference type="Proteomes" id="UP000220836"/>
    </source>
</evidence>
<proteinExistence type="predicted"/>
<keyword evidence="2" id="KW-1185">Reference proteome</keyword>
<organism evidence="1 2">
    <name type="scientific">Pelagimonas varians</name>
    <dbReference type="NCBI Taxonomy" id="696760"/>
    <lineage>
        <taxon>Bacteria</taxon>
        <taxon>Pseudomonadati</taxon>
        <taxon>Pseudomonadota</taxon>
        <taxon>Alphaproteobacteria</taxon>
        <taxon>Rhodobacterales</taxon>
        <taxon>Roseobacteraceae</taxon>
        <taxon>Pelagimonas</taxon>
    </lineage>
</organism>
<protein>
    <submittedName>
        <fullName evidence="1">Uncharacterized protein</fullName>
    </submittedName>
</protein>
<accession>A0A238K159</accession>
<dbReference type="EMBL" id="FXYH01000002">
    <property type="protein sequence ID" value="SMX36615.1"/>
    <property type="molecule type" value="Genomic_DNA"/>
</dbReference>
<dbReference type="Proteomes" id="UP000220836">
    <property type="component" value="Unassembled WGS sequence"/>
</dbReference>